<feature type="domain" description="Sigma-54 factor interaction" evidence="3">
    <location>
        <begin position="342"/>
        <end position="427"/>
    </location>
</feature>
<dbReference type="GO" id="GO:0005524">
    <property type="term" value="F:ATP binding"/>
    <property type="evidence" value="ECO:0007669"/>
    <property type="project" value="UniProtKB-KW"/>
</dbReference>
<dbReference type="InterPro" id="IPR002078">
    <property type="entry name" value="Sigma_54_int"/>
</dbReference>
<sequence length="427" mass="48877">MKKKSLAVIASDRRIKNFLVKTIEEVIGNEVIIEGYSFEEGVTVPPKADLVLTSGKFIMPQVKQVFPTSPIIACQRVISGYNLEQVMMLPKGKKVLVINHPKSVTEETIENLQNLGITHLDYVPYWKGKQVEYHEIDAAVSPGMGHLLPEKTINIIDIGERTITIQSFLEVLLKLDLSLKYVEIFEKSYIRLLMEAAKKIRKVLNQSERLRKNQTILLNEMEEGILSVNEQNQVVISNPAMSRLFGYSSDYLTNQNIQEIIKRLENVEVFQDDSSDTEKSSDVIFTYNSKQLVCNKRTVEIDNERHFIYTFREAARIQKLEQEVRRKLYEKGYVAKHTFDDIWGNNQWIQTIKEKAYRFARTEETILITGESGTGKELLAQAIHRSSLRKDGPFVAINFAAIPENLVESELFGYPAGDVDEDGVLFH</sequence>
<evidence type="ECO:0000256" key="2">
    <source>
        <dbReference type="ARBA" id="ARBA00022840"/>
    </source>
</evidence>
<dbReference type="Gene3D" id="3.30.450.20">
    <property type="entry name" value="PAS domain"/>
    <property type="match status" value="1"/>
</dbReference>
<keyword evidence="2" id="KW-0067">ATP-binding</keyword>
<dbReference type="SMART" id="SM00091">
    <property type="entry name" value="PAS"/>
    <property type="match status" value="1"/>
</dbReference>
<dbReference type="NCBIfam" id="TIGR00229">
    <property type="entry name" value="sensory_box"/>
    <property type="match status" value="1"/>
</dbReference>
<evidence type="ECO:0000259" key="4">
    <source>
        <dbReference type="PROSITE" id="PS50112"/>
    </source>
</evidence>
<dbReference type="SUPFAM" id="SSF52540">
    <property type="entry name" value="P-loop containing nucleoside triphosphate hydrolases"/>
    <property type="match status" value="1"/>
</dbReference>
<dbReference type="RefSeq" id="WP_214658764.1">
    <property type="nucleotide sequence ID" value="NZ_CP017634.1"/>
</dbReference>
<evidence type="ECO:0000259" key="3">
    <source>
        <dbReference type="PROSITE" id="PS50045"/>
    </source>
</evidence>
<dbReference type="SUPFAM" id="SSF55785">
    <property type="entry name" value="PYP-like sensor domain (PAS domain)"/>
    <property type="match status" value="1"/>
</dbReference>
<name>A0A3G1KWD3_FORW1</name>
<dbReference type="AlphaFoldDB" id="A0A3G1KWD3"/>
<organism evidence="5 6">
    <name type="scientific">Formimonas warabiya</name>
    <dbReference type="NCBI Taxonomy" id="1761012"/>
    <lineage>
        <taxon>Bacteria</taxon>
        <taxon>Bacillati</taxon>
        <taxon>Bacillota</taxon>
        <taxon>Clostridia</taxon>
        <taxon>Eubacteriales</taxon>
        <taxon>Peptococcaceae</taxon>
        <taxon>Candidatus Formimonas</taxon>
    </lineage>
</organism>
<keyword evidence="1" id="KW-0547">Nucleotide-binding</keyword>
<proteinExistence type="predicted"/>
<dbReference type="InterPro" id="IPR035965">
    <property type="entry name" value="PAS-like_dom_sf"/>
</dbReference>
<dbReference type="Gene3D" id="3.40.50.300">
    <property type="entry name" value="P-loop containing nucleotide triphosphate hydrolases"/>
    <property type="match status" value="1"/>
</dbReference>
<dbReference type="Pfam" id="PF00989">
    <property type="entry name" value="PAS"/>
    <property type="match status" value="1"/>
</dbReference>
<gene>
    <name evidence="5" type="ORF">DCMF_20115</name>
</gene>
<dbReference type="GO" id="GO:0006355">
    <property type="term" value="P:regulation of DNA-templated transcription"/>
    <property type="evidence" value="ECO:0007669"/>
    <property type="project" value="InterPro"/>
</dbReference>
<dbReference type="Proteomes" id="UP000323521">
    <property type="component" value="Chromosome"/>
</dbReference>
<evidence type="ECO:0000256" key="1">
    <source>
        <dbReference type="ARBA" id="ARBA00022741"/>
    </source>
</evidence>
<reference evidence="5 6" key="1">
    <citation type="submission" date="2016-10" db="EMBL/GenBank/DDBJ databases">
        <title>Complete Genome Sequence of Peptococcaceae strain DCMF.</title>
        <authorList>
            <person name="Edwards R.J."/>
            <person name="Holland S.I."/>
            <person name="Deshpande N.P."/>
            <person name="Wong Y.K."/>
            <person name="Ertan H."/>
            <person name="Manefield M."/>
            <person name="Russell T.L."/>
            <person name="Lee M.J."/>
        </authorList>
    </citation>
    <scope>NUCLEOTIDE SEQUENCE [LARGE SCALE GENOMIC DNA]</scope>
    <source>
        <strain evidence="5 6">DCMF</strain>
    </source>
</reference>
<dbReference type="KEGG" id="fwa:DCMF_20115"/>
<dbReference type="CDD" id="cd00130">
    <property type="entry name" value="PAS"/>
    <property type="match status" value="1"/>
</dbReference>
<dbReference type="PROSITE" id="PS50045">
    <property type="entry name" value="SIGMA54_INTERACT_4"/>
    <property type="match status" value="1"/>
</dbReference>
<dbReference type="PANTHER" id="PTHR32071:SF57">
    <property type="entry name" value="C4-DICARBOXYLATE TRANSPORT TRANSCRIPTIONAL REGULATORY PROTEIN DCTD"/>
    <property type="match status" value="1"/>
</dbReference>
<dbReference type="Pfam" id="PF00158">
    <property type="entry name" value="Sigma54_activat"/>
    <property type="match status" value="1"/>
</dbReference>
<feature type="domain" description="PAS" evidence="4">
    <location>
        <begin position="217"/>
        <end position="261"/>
    </location>
</feature>
<dbReference type="PROSITE" id="PS50112">
    <property type="entry name" value="PAS"/>
    <property type="match status" value="1"/>
</dbReference>
<dbReference type="InterPro" id="IPR000014">
    <property type="entry name" value="PAS"/>
</dbReference>
<evidence type="ECO:0000313" key="5">
    <source>
        <dbReference type="EMBL" id="ATW26762.1"/>
    </source>
</evidence>
<evidence type="ECO:0008006" key="7">
    <source>
        <dbReference type="Google" id="ProtNLM"/>
    </source>
</evidence>
<dbReference type="CDD" id="cd00009">
    <property type="entry name" value="AAA"/>
    <property type="match status" value="1"/>
</dbReference>
<evidence type="ECO:0000313" key="6">
    <source>
        <dbReference type="Proteomes" id="UP000323521"/>
    </source>
</evidence>
<dbReference type="InterPro" id="IPR013767">
    <property type="entry name" value="PAS_fold"/>
</dbReference>
<dbReference type="InterPro" id="IPR027417">
    <property type="entry name" value="P-loop_NTPase"/>
</dbReference>
<dbReference type="EMBL" id="CP017634">
    <property type="protein sequence ID" value="ATW26762.1"/>
    <property type="molecule type" value="Genomic_DNA"/>
</dbReference>
<protein>
    <recommendedName>
        <fullName evidence="7">PAS domain S-box protein</fullName>
    </recommendedName>
</protein>
<dbReference type="PROSITE" id="PS00675">
    <property type="entry name" value="SIGMA54_INTERACT_1"/>
    <property type="match status" value="1"/>
</dbReference>
<keyword evidence="6" id="KW-1185">Reference proteome</keyword>
<dbReference type="InterPro" id="IPR025662">
    <property type="entry name" value="Sigma_54_int_dom_ATP-bd_1"/>
</dbReference>
<accession>A0A3G1KWD3</accession>
<dbReference type="PANTHER" id="PTHR32071">
    <property type="entry name" value="TRANSCRIPTIONAL REGULATORY PROTEIN"/>
    <property type="match status" value="1"/>
</dbReference>